<organism evidence="2 3">
    <name type="scientific">Azotobacter chroococcum NCIMB 8003</name>
    <dbReference type="NCBI Taxonomy" id="1328314"/>
    <lineage>
        <taxon>Bacteria</taxon>
        <taxon>Pseudomonadati</taxon>
        <taxon>Pseudomonadota</taxon>
        <taxon>Gammaproteobacteria</taxon>
        <taxon>Pseudomonadales</taxon>
        <taxon>Pseudomonadaceae</taxon>
        <taxon>Azotobacter</taxon>
    </lineage>
</organism>
<evidence type="ECO:0000313" key="2">
    <source>
        <dbReference type="EMBL" id="AJE23178.1"/>
    </source>
</evidence>
<feature type="compositionally biased region" description="Low complexity" evidence="1">
    <location>
        <begin position="868"/>
        <end position="927"/>
    </location>
</feature>
<dbReference type="RefSeq" id="WP_039806665.1">
    <property type="nucleotide sequence ID" value="NZ_CP010415.1"/>
</dbReference>
<dbReference type="SUPFAM" id="SSF53474">
    <property type="entry name" value="alpha/beta-Hydrolases"/>
    <property type="match status" value="1"/>
</dbReference>
<feature type="compositionally biased region" description="Low complexity" evidence="1">
    <location>
        <begin position="817"/>
        <end position="853"/>
    </location>
</feature>
<evidence type="ECO:0000256" key="1">
    <source>
        <dbReference type="SAM" id="MobiDB-lite"/>
    </source>
</evidence>
<feature type="compositionally biased region" description="Basic residues" evidence="1">
    <location>
        <begin position="928"/>
        <end position="947"/>
    </location>
</feature>
<dbReference type="Pfam" id="PF11339">
    <property type="entry name" value="DUF3141"/>
    <property type="match status" value="1"/>
</dbReference>
<name>A0A0C4WKB8_9GAMM</name>
<feature type="region of interest" description="Disordered" evidence="1">
    <location>
        <begin position="817"/>
        <end position="947"/>
    </location>
</feature>
<accession>A0A0C4WKB8</accession>
<feature type="region of interest" description="Disordered" evidence="1">
    <location>
        <begin position="760"/>
        <end position="803"/>
    </location>
</feature>
<keyword evidence="3" id="KW-1185">Reference proteome</keyword>
<dbReference type="Proteomes" id="UP000068210">
    <property type="component" value="Chromosome"/>
</dbReference>
<dbReference type="HOGENOM" id="CLU_014618_0_0_6"/>
<dbReference type="PANTHER" id="PTHR36837:SF2">
    <property type="entry name" value="POLY(3-HYDROXYALKANOATE) POLYMERASE SUBUNIT PHAC"/>
    <property type="match status" value="1"/>
</dbReference>
<dbReference type="InterPro" id="IPR029058">
    <property type="entry name" value="AB_hydrolase_fold"/>
</dbReference>
<reference evidence="2 3" key="1">
    <citation type="journal article" date="2015" name="PLoS ONE">
        <title>Azotobacter Genomes: The Genome of Azotobacter chroococcum NCIMB 8003 (ATCC 4412).</title>
        <authorList>
            <person name="Robson R.L."/>
            <person name="Jones R."/>
            <person name="Robson R.M."/>
            <person name="Schwartz A."/>
            <person name="Richardson T.H."/>
        </authorList>
    </citation>
    <scope>NUCLEOTIDE SEQUENCE [LARGE SCALE GENOMIC DNA]</scope>
    <source>
        <strain evidence="2 3">NCIMB 8003</strain>
    </source>
</reference>
<dbReference type="Gene3D" id="3.40.50.1820">
    <property type="entry name" value="alpha/beta hydrolase"/>
    <property type="match status" value="1"/>
</dbReference>
<dbReference type="STRING" id="1328314.Achr_37910"/>
<evidence type="ECO:0000313" key="3">
    <source>
        <dbReference type="Proteomes" id="UP000068210"/>
    </source>
</evidence>
<feature type="compositionally biased region" description="Low complexity" evidence="1">
    <location>
        <begin position="791"/>
        <end position="801"/>
    </location>
</feature>
<dbReference type="InterPro" id="IPR024501">
    <property type="entry name" value="DUF3141"/>
</dbReference>
<sequence>MSQETFFAQQEDCFSSFHNYLQHIGKLQRLQARNLQDNLHRRQADSLQALAECSAQPPGAADWTDYLTDFNQRTLLFWDTLRQRADNTLHHRQAGYPILLKFDHELLLDGRDLPAPVNYSLLRILPGPNQMTDVSLPPVIVIDPRGGHGAGIGGFKEESEIGESLRAGHPTYFISFSHSSEPGQTLSDIALAQARFIELVTERHAQAGKPVLIGNCQAGWALMGLAALRPELPGLLVVVGAPLSYWAGVNGRNPMRYAGGLLGGAWMTRLGSDLGNGRFDGTWLVNNFEILDPSHALWSKYYELFSSIDSEAPRFLDFERWWGSPNLFNSEEIETIVDELFIGNRLTGGQGTLTDLRQIEAPVVVFCSYGDNITPPQQALNWIADLYPSDLALHSSGRTIIYLKHASAGHLGIFVSGQVARREHRQLIGAIDAIKALPPGLFELIIDDVPHPDGGTQAYKVHFESRRIADIVAEDDGCDDEREFELVNRVSAINSTFYDWTVRPWLSRAINEPTAEQLRQNHPFHLQRLAWSSLNPAFWWLSGTAELVRHQRHPVRHDNPLLAWQDFVSGCVENTLDTWRDLRDAGQELAFHMFYGGLSTLAGGQQASAAEKFVSERERALLERLYEALPLGGAREAAIRILLLLARASGRLDKVMLESIVKDYRRRASADPHIPDVASLREITRQQNLLVFAYPEESLQTLPELLPEAAERRRILAEVMDIEPVWQRSDGPLSTLWRRLFEVLELPPADFARLPLEEPEASAAPAPAEASAATPAVAPESALPAPEPKVRPAAEAAAVPASRQEALIEPAPAVVPEIPAGAPEPEAVEPAAAPVKAEPAAAEAPAEAAPAEATPKPHIRIRANTVIAEPAEAQPTAAAAPIAAEASPAPLEAAPASAEASPAPVEAAPASAEASPAPAQSAPAPKTAKPRQPRRPRKPTSTKPGNK</sequence>
<feature type="compositionally biased region" description="Low complexity" evidence="1">
    <location>
        <begin position="761"/>
        <end position="784"/>
    </location>
</feature>
<protein>
    <submittedName>
        <fullName evidence="2">Esterase, poly(3-hydroxybutyrate) depolymerase</fullName>
    </submittedName>
</protein>
<gene>
    <name evidence="2" type="ORF">Achr_37910</name>
</gene>
<proteinExistence type="predicted"/>
<dbReference type="InterPro" id="IPR051321">
    <property type="entry name" value="PHA/PHB_synthase"/>
</dbReference>
<dbReference type="EMBL" id="CP010415">
    <property type="protein sequence ID" value="AJE23178.1"/>
    <property type="molecule type" value="Genomic_DNA"/>
</dbReference>
<dbReference type="PANTHER" id="PTHR36837">
    <property type="entry name" value="POLY(3-HYDROXYALKANOATE) POLYMERASE SUBUNIT PHAC"/>
    <property type="match status" value="1"/>
</dbReference>
<dbReference type="AlphaFoldDB" id="A0A0C4WKB8"/>
<dbReference type="KEGG" id="acx:Achr_37910"/>